<evidence type="ECO:0000256" key="1">
    <source>
        <dbReference type="SAM" id="MobiDB-lite"/>
    </source>
</evidence>
<accession>A0A0V1B4L7</accession>
<comment type="caution">
    <text evidence="2">The sequence shown here is derived from an EMBL/GenBank/DDBJ whole genome shotgun (WGS) entry which is preliminary data.</text>
</comment>
<feature type="region of interest" description="Disordered" evidence="1">
    <location>
        <begin position="1"/>
        <end position="52"/>
    </location>
</feature>
<dbReference type="EMBL" id="JYDH01000108">
    <property type="protein sequence ID" value="KRY31936.1"/>
    <property type="molecule type" value="Genomic_DNA"/>
</dbReference>
<organism evidence="2 3">
    <name type="scientific">Trichinella spiralis</name>
    <name type="common">Trichina worm</name>
    <dbReference type="NCBI Taxonomy" id="6334"/>
    <lineage>
        <taxon>Eukaryota</taxon>
        <taxon>Metazoa</taxon>
        <taxon>Ecdysozoa</taxon>
        <taxon>Nematoda</taxon>
        <taxon>Enoplea</taxon>
        <taxon>Dorylaimia</taxon>
        <taxon>Trichinellida</taxon>
        <taxon>Trichinellidae</taxon>
        <taxon>Trichinella</taxon>
    </lineage>
</organism>
<protein>
    <submittedName>
        <fullName evidence="2">Uncharacterized protein</fullName>
    </submittedName>
</protein>
<dbReference type="AlphaFoldDB" id="A0A0V1B4L7"/>
<dbReference type="InParanoid" id="A0A0V1B4L7"/>
<dbReference type="Proteomes" id="UP000054776">
    <property type="component" value="Unassembled WGS sequence"/>
</dbReference>
<gene>
    <name evidence="2" type="ORF">T01_4927</name>
</gene>
<name>A0A0V1B4L7_TRISP</name>
<keyword evidence="3" id="KW-1185">Reference proteome</keyword>
<reference evidence="2 3" key="1">
    <citation type="submission" date="2015-01" db="EMBL/GenBank/DDBJ databases">
        <title>Evolution of Trichinella species and genotypes.</title>
        <authorList>
            <person name="Korhonen P.K."/>
            <person name="Edoardo P."/>
            <person name="Giuseppe L.R."/>
            <person name="Gasser R.B."/>
        </authorList>
    </citation>
    <scope>NUCLEOTIDE SEQUENCE [LARGE SCALE GENOMIC DNA]</scope>
    <source>
        <strain evidence="2">ISS3</strain>
    </source>
</reference>
<proteinExistence type="predicted"/>
<evidence type="ECO:0000313" key="3">
    <source>
        <dbReference type="Proteomes" id="UP000054776"/>
    </source>
</evidence>
<evidence type="ECO:0000313" key="2">
    <source>
        <dbReference type="EMBL" id="KRY31936.1"/>
    </source>
</evidence>
<sequence>MKLEQQLPLANGLVPDGSIGGTLSSPQADKARWRRQQRIERSASKPTGKSLSHLSRFQTQLTAFLLACQAVN</sequence>